<dbReference type="AlphaFoldDB" id="A0A9N7N3T5"/>
<gene>
    <name evidence="1" type="ORF">SHERM_18156</name>
</gene>
<name>A0A9N7N3T5_STRHE</name>
<accession>A0A9N7N3T5</accession>
<evidence type="ECO:0000313" key="2">
    <source>
        <dbReference type="Proteomes" id="UP001153555"/>
    </source>
</evidence>
<proteinExistence type="predicted"/>
<dbReference type="EMBL" id="CACSLK010019758">
    <property type="protein sequence ID" value="CAA0819903.1"/>
    <property type="molecule type" value="Genomic_DNA"/>
</dbReference>
<evidence type="ECO:0000313" key="1">
    <source>
        <dbReference type="EMBL" id="CAA0819903.1"/>
    </source>
</evidence>
<dbReference type="Proteomes" id="UP001153555">
    <property type="component" value="Unassembled WGS sequence"/>
</dbReference>
<protein>
    <submittedName>
        <fullName evidence="1">Uncharacterized protein</fullName>
    </submittedName>
</protein>
<organism evidence="1 2">
    <name type="scientific">Striga hermonthica</name>
    <name type="common">Purple witchweed</name>
    <name type="synonym">Buchnera hermonthica</name>
    <dbReference type="NCBI Taxonomy" id="68872"/>
    <lineage>
        <taxon>Eukaryota</taxon>
        <taxon>Viridiplantae</taxon>
        <taxon>Streptophyta</taxon>
        <taxon>Embryophyta</taxon>
        <taxon>Tracheophyta</taxon>
        <taxon>Spermatophyta</taxon>
        <taxon>Magnoliopsida</taxon>
        <taxon>eudicotyledons</taxon>
        <taxon>Gunneridae</taxon>
        <taxon>Pentapetalae</taxon>
        <taxon>asterids</taxon>
        <taxon>lamiids</taxon>
        <taxon>Lamiales</taxon>
        <taxon>Orobanchaceae</taxon>
        <taxon>Buchnereae</taxon>
        <taxon>Striga</taxon>
    </lineage>
</organism>
<keyword evidence="2" id="KW-1185">Reference proteome</keyword>
<comment type="caution">
    <text evidence="1">The sequence shown here is derived from an EMBL/GenBank/DDBJ whole genome shotgun (WGS) entry which is preliminary data.</text>
</comment>
<dbReference type="OrthoDB" id="1696744at2759"/>
<reference evidence="1" key="1">
    <citation type="submission" date="2019-12" db="EMBL/GenBank/DDBJ databases">
        <authorList>
            <person name="Scholes J."/>
        </authorList>
    </citation>
    <scope>NUCLEOTIDE SEQUENCE</scope>
</reference>
<sequence length="184" mass="21548">MKRSPSTFEHRKRMPYRERRITGMQWNCKGEACMGITSKERDMGPNYIRPSNFNLVPTWIHNNRHLYPYFKDCIDAIDRTIIPAWVPRGHQGAYRCRKGHVAQNVMVAGDFGLNFTFVWAGWEEKNETPAHFLQPDYVPQRHADDLTMPFMNILDTTMEGEEEQCAMSDRIATALWEDHVSRGR</sequence>